<evidence type="ECO:0000256" key="1">
    <source>
        <dbReference type="SAM" id="MobiDB-lite"/>
    </source>
</evidence>
<dbReference type="InterPro" id="IPR050664">
    <property type="entry name" value="Octanoyltrans_LipM/LipL"/>
</dbReference>
<gene>
    <name evidence="3" type="primary">lipL</name>
    <name evidence="3" type="ORF">COOX1_1245</name>
</gene>
<evidence type="ECO:0000259" key="2">
    <source>
        <dbReference type="PROSITE" id="PS51733"/>
    </source>
</evidence>
<dbReference type="GO" id="GO:0016746">
    <property type="term" value="F:acyltransferase activity"/>
    <property type="evidence" value="ECO:0007669"/>
    <property type="project" value="UniProtKB-KW"/>
</dbReference>
<feature type="domain" description="BPL/LPL catalytic" evidence="2">
    <location>
        <begin position="44"/>
        <end position="253"/>
    </location>
</feature>
<proteinExistence type="predicted"/>
<dbReference type="GO" id="GO:0140096">
    <property type="term" value="F:catalytic activity, acting on a protein"/>
    <property type="evidence" value="ECO:0007669"/>
    <property type="project" value="UniProtKB-ARBA"/>
</dbReference>
<dbReference type="RefSeq" id="WP_170085272.1">
    <property type="nucleotide sequence ID" value="NZ_CP047971.1"/>
</dbReference>
<dbReference type="AlphaFoldDB" id="A0A6F9E6G4"/>
<accession>A0A6F9E6G4</accession>
<dbReference type="GO" id="GO:0009249">
    <property type="term" value="P:protein lipoylation"/>
    <property type="evidence" value="ECO:0007669"/>
    <property type="project" value="UniProtKB-ARBA"/>
</dbReference>
<sequence length="288" mass="31848">MKQVEWDDTLWSRWPTWRLVVEEQPGTIEEKVARDQAVGRKVAAGGPPTFRLWVNDPCLVVSRRDIVQGLRRGGDPPREVDGLPIRVRSSGGTAVPHGPGALQFSLVIPRVDRVGIEEVYRALCRPVQAVLSQRGWRAEFGHVAGAFCDGAHNLVVNGRKIAGTSQSWKGGLAVPGSRNRGYILAHGTLWVRVDPEQAADWLNDFYERTTGERPIRARSSTSLHLLPGGEGLDVRQVIAETANLLESTMGPQVKLERVRALTDEEISWGREGASETDPRRLAYGMDRP</sequence>
<dbReference type="EC" id="2.3.1.204" evidence="3"/>
<dbReference type="CDD" id="cd16443">
    <property type="entry name" value="LplA"/>
    <property type="match status" value="1"/>
</dbReference>
<dbReference type="PROSITE" id="PS51733">
    <property type="entry name" value="BPL_LPL_CATALYTIC"/>
    <property type="match status" value="1"/>
</dbReference>
<dbReference type="Gene3D" id="3.30.930.10">
    <property type="entry name" value="Bira Bifunctional Protein, Domain 2"/>
    <property type="match status" value="1"/>
</dbReference>
<reference evidence="3 4" key="1">
    <citation type="submission" date="2020-04" db="EMBL/GenBank/DDBJ databases">
        <authorList>
            <person name="Hogendoorn C."/>
        </authorList>
    </citation>
    <scope>NUCLEOTIDE SEQUENCE [LARGE SCALE GENOMIC DNA]</scope>
    <source>
        <strain evidence="3">COOX1</strain>
    </source>
</reference>
<keyword evidence="3" id="KW-0012">Acyltransferase</keyword>
<name>A0A6F9E6G4_9BACL</name>
<dbReference type="EMBL" id="LR792683">
    <property type="protein sequence ID" value="CAB3392107.1"/>
    <property type="molecule type" value="Genomic_DNA"/>
</dbReference>
<dbReference type="Proteomes" id="UP000502196">
    <property type="component" value="Chromosome"/>
</dbReference>
<dbReference type="PANTHER" id="PTHR43679:SF2">
    <property type="entry name" value="OCTANOYL-[GCVH]:PROTEIN N-OCTANOYLTRANSFERASE"/>
    <property type="match status" value="1"/>
</dbReference>
<dbReference type="InterPro" id="IPR004143">
    <property type="entry name" value="BPL_LPL_catalytic"/>
</dbReference>
<evidence type="ECO:0000313" key="4">
    <source>
        <dbReference type="Proteomes" id="UP000502196"/>
    </source>
</evidence>
<organism evidence="3 4">
    <name type="scientific">Kyrpidia spormannii</name>
    <dbReference type="NCBI Taxonomy" id="2055160"/>
    <lineage>
        <taxon>Bacteria</taxon>
        <taxon>Bacillati</taxon>
        <taxon>Bacillota</taxon>
        <taxon>Bacilli</taxon>
        <taxon>Bacillales</taxon>
        <taxon>Alicyclobacillaceae</taxon>
        <taxon>Kyrpidia</taxon>
    </lineage>
</organism>
<dbReference type="InterPro" id="IPR045864">
    <property type="entry name" value="aa-tRNA-synth_II/BPL/LPL"/>
</dbReference>
<keyword evidence="3" id="KW-0808">Transferase</keyword>
<dbReference type="PANTHER" id="PTHR43679">
    <property type="entry name" value="OCTANOYLTRANSFERASE LIPM-RELATED"/>
    <property type="match status" value="1"/>
</dbReference>
<dbReference type="SUPFAM" id="SSF55681">
    <property type="entry name" value="Class II aaRS and biotin synthetases"/>
    <property type="match status" value="1"/>
</dbReference>
<feature type="compositionally biased region" description="Basic and acidic residues" evidence="1">
    <location>
        <begin position="272"/>
        <end position="288"/>
    </location>
</feature>
<evidence type="ECO:0000313" key="3">
    <source>
        <dbReference type="EMBL" id="CAB3392107.1"/>
    </source>
</evidence>
<dbReference type="Pfam" id="PF21948">
    <property type="entry name" value="LplA-B_cat"/>
    <property type="match status" value="1"/>
</dbReference>
<feature type="region of interest" description="Disordered" evidence="1">
    <location>
        <begin position="269"/>
        <end position="288"/>
    </location>
</feature>
<protein>
    <submittedName>
        <fullName evidence="3">Octanoyl-[GcvH]:protein N-octanoyltransferase</fullName>
        <ecNumber evidence="3">2.3.1.204</ecNumber>
    </submittedName>
</protein>